<name>A0A256GWP1_9HYPH</name>
<dbReference type="Proteomes" id="UP000216363">
    <property type="component" value="Unassembled WGS sequence"/>
</dbReference>
<dbReference type="AlphaFoldDB" id="A0A256GWP1"/>
<comment type="caution">
    <text evidence="1">The sequence shown here is derived from an EMBL/GenBank/DDBJ whole genome shotgun (WGS) entry which is preliminary data.</text>
</comment>
<evidence type="ECO:0000313" key="1">
    <source>
        <dbReference type="EMBL" id="OYR31156.1"/>
    </source>
</evidence>
<reference evidence="1 2" key="1">
    <citation type="submission" date="2017-07" db="EMBL/GenBank/DDBJ databases">
        <title>Draft genome of Ochrobactrum lupini type strain LUP21.</title>
        <authorList>
            <person name="Krzyzanowska D.M."/>
            <person name="Jafra S."/>
        </authorList>
    </citation>
    <scope>NUCLEOTIDE SEQUENCE [LARGE SCALE GENOMIC DNA]</scope>
    <source>
        <strain evidence="1 2">LUP21</strain>
    </source>
</reference>
<proteinExistence type="predicted"/>
<gene>
    <name evidence="1" type="ORF">CES86_1362</name>
</gene>
<accession>A0A256GWP1</accession>
<organism evidence="1 2">
    <name type="scientific">Brucella lupini</name>
    <dbReference type="NCBI Taxonomy" id="255457"/>
    <lineage>
        <taxon>Bacteria</taxon>
        <taxon>Pseudomonadati</taxon>
        <taxon>Pseudomonadota</taxon>
        <taxon>Alphaproteobacteria</taxon>
        <taxon>Hyphomicrobiales</taxon>
        <taxon>Brucellaceae</taxon>
        <taxon>Brucella/Ochrobactrum group</taxon>
        <taxon>Brucella</taxon>
    </lineage>
</organism>
<evidence type="ECO:0000313" key="2">
    <source>
        <dbReference type="Proteomes" id="UP000216363"/>
    </source>
</evidence>
<protein>
    <submittedName>
        <fullName evidence="1">Uncharacterized protein</fullName>
    </submittedName>
</protein>
<sequence length="47" mass="5131">MYGVGSFVWFGAILPLDWAIAPKDVRAAIAIPKNKIFAFMNFSVVTG</sequence>
<dbReference type="EMBL" id="NNRN01000041">
    <property type="protein sequence ID" value="OYR31156.1"/>
    <property type="molecule type" value="Genomic_DNA"/>
</dbReference>